<evidence type="ECO:0000313" key="1">
    <source>
        <dbReference type="EMBL" id="BBG24403.1"/>
    </source>
</evidence>
<dbReference type="SUPFAM" id="SSF75217">
    <property type="entry name" value="alpha/beta knot"/>
    <property type="match status" value="1"/>
</dbReference>
<dbReference type="Gene3D" id="2.40.50.140">
    <property type="entry name" value="Nucleic acid-binding proteins"/>
    <property type="match status" value="1"/>
</dbReference>
<evidence type="ECO:0008006" key="3">
    <source>
        <dbReference type="Google" id="ProtNLM"/>
    </source>
</evidence>
<proteinExistence type="predicted"/>
<dbReference type="InterPro" id="IPR029028">
    <property type="entry name" value="Alpha/beta_knot_MTases"/>
</dbReference>
<dbReference type="Pfam" id="PF02598">
    <property type="entry name" value="Methyltrn_RNA_3"/>
    <property type="match status" value="1"/>
</dbReference>
<dbReference type="InterPro" id="IPR029026">
    <property type="entry name" value="tRNA_m1G_MTases_N"/>
</dbReference>
<dbReference type="STRING" id="1294262.GCA_001316085_00307"/>
<dbReference type="InterPro" id="IPR003750">
    <property type="entry name" value="Put_MeTrfase-C9orf114-like"/>
</dbReference>
<dbReference type="KEGG" id="step:IC006_1715"/>
<evidence type="ECO:0000313" key="2">
    <source>
        <dbReference type="Proteomes" id="UP000322983"/>
    </source>
</evidence>
<reference evidence="1 2" key="1">
    <citation type="journal article" date="2020" name="Int. J. Syst. Evol. Microbiol.">
        <title>Sulfuracidifex tepidarius gen. nov., sp. nov. and transfer of Sulfolobus metallicus Huber and Stetter 1992 to the genus Sulfuracidifex as Sulfuracidifex metallicus comb. nov.</title>
        <authorList>
            <person name="Itoh T."/>
            <person name="Miura T."/>
            <person name="Sakai H.D."/>
            <person name="Kato S."/>
            <person name="Ohkuma M."/>
            <person name="Takashina T."/>
        </authorList>
    </citation>
    <scope>NUCLEOTIDE SEQUENCE [LARGE SCALE GENOMIC DNA]</scope>
    <source>
        <strain evidence="1 2">IC-006</strain>
    </source>
</reference>
<dbReference type="EMBL" id="AP018929">
    <property type="protein sequence ID" value="BBG24403.1"/>
    <property type="molecule type" value="Genomic_DNA"/>
</dbReference>
<accession>A0A510DW02</accession>
<gene>
    <name evidence="1" type="ORF">IC006_1715</name>
</gene>
<organism evidence="1 2">
    <name type="scientific">Sulfuracidifex tepidarius</name>
    <dbReference type="NCBI Taxonomy" id="1294262"/>
    <lineage>
        <taxon>Archaea</taxon>
        <taxon>Thermoproteota</taxon>
        <taxon>Thermoprotei</taxon>
        <taxon>Sulfolobales</taxon>
        <taxon>Sulfolobaceae</taxon>
        <taxon>Sulfuracidifex</taxon>
    </lineage>
</organism>
<sequence length="254" mass="28953">MISFPRRKPLNVVLFLSIFDKKDLRYVTEKFSFIIRILSIFRVSNVTWVNDIGIESLTRLIHSLYEYSILPPYLKKELSMRRELKYVGLLSPLNLPSHPRKAEPIEGELRFGSKGNFGLEITSPCRDCEIMIVDSIKKQGIKYPSYVQYSGPTQKIIDKEDLCPSLSGFVIVGSRNGENPMECLHQIRRKYDNGGTTLIIGPPKGKIIRIVNDCSNKNDLDVNYYNFVPKQGVRDVRAEEALAISLSVLNVIIN</sequence>
<dbReference type="Gene3D" id="3.40.1280.10">
    <property type="match status" value="1"/>
</dbReference>
<name>A0A510DW02_9CREN</name>
<keyword evidence="2" id="KW-1185">Reference proteome</keyword>
<protein>
    <recommendedName>
        <fullName evidence="3">RNA methyltransferase</fullName>
    </recommendedName>
</protein>
<dbReference type="OrthoDB" id="4144at2157"/>
<dbReference type="Proteomes" id="UP000322983">
    <property type="component" value="Chromosome"/>
</dbReference>
<dbReference type="AlphaFoldDB" id="A0A510DW02"/>
<dbReference type="InterPro" id="IPR012340">
    <property type="entry name" value="NA-bd_OB-fold"/>
</dbReference>